<keyword evidence="5" id="KW-0808">Transferase</keyword>
<dbReference type="OrthoDB" id="9811744at2"/>
<evidence type="ECO:0000256" key="4">
    <source>
        <dbReference type="ARBA" id="ARBA00012458"/>
    </source>
</evidence>
<evidence type="ECO:0000256" key="2">
    <source>
        <dbReference type="ARBA" id="ARBA00001946"/>
    </source>
</evidence>
<dbReference type="GO" id="GO:0046872">
    <property type="term" value="F:metal ion binding"/>
    <property type="evidence" value="ECO:0007669"/>
    <property type="project" value="UniProtKB-KW"/>
</dbReference>
<sequence>MQCLYRQVLLYDFKTYSTMFQWIQKEPLSLNLGGELVSLSRPLIMGILNITPDSFYPGSRTTEEEQIAERLHKMVNEGADIIDIGAYSSRPNADDISPDEEMKRLSKGLDIIRKLYPDARVSVDTFRADIAARCVREYGVQMINDISGGELDSQMFETIAELKVAYILMHMKGTPQTMMQQIRYEHIIPEMLYYFSERIARLESLGVNDIIIDPGFGFSKSVDDNYLLMNRLDEFTRIGYPLLVGISRKSMIYKYFGYTPEESLNGTTILNTLALLGGVDILRVHDVKEAVEAVKIVSKTIQSVK</sequence>
<comment type="catalytic activity">
    <reaction evidence="1">
        <text>(7,8-dihydropterin-6-yl)methyl diphosphate + 4-aminobenzoate = 7,8-dihydropteroate + diphosphate</text>
        <dbReference type="Rhea" id="RHEA:19949"/>
        <dbReference type="ChEBI" id="CHEBI:17836"/>
        <dbReference type="ChEBI" id="CHEBI:17839"/>
        <dbReference type="ChEBI" id="CHEBI:33019"/>
        <dbReference type="ChEBI" id="CHEBI:72950"/>
        <dbReference type="EC" id="2.5.1.15"/>
    </reaction>
</comment>
<evidence type="ECO:0000256" key="5">
    <source>
        <dbReference type="ARBA" id="ARBA00022679"/>
    </source>
</evidence>
<dbReference type="SUPFAM" id="SSF51717">
    <property type="entry name" value="Dihydropteroate synthetase-like"/>
    <property type="match status" value="1"/>
</dbReference>
<dbReference type="Proteomes" id="UP000006044">
    <property type="component" value="Unassembled WGS sequence"/>
</dbReference>
<dbReference type="Pfam" id="PF00809">
    <property type="entry name" value="Pterin_bind"/>
    <property type="match status" value="1"/>
</dbReference>
<dbReference type="InterPro" id="IPR006390">
    <property type="entry name" value="DHP_synth_dom"/>
</dbReference>
<name>K0X4U1_9BACT</name>
<dbReference type="eggNOG" id="COG0294">
    <property type="taxonomic scope" value="Bacteria"/>
</dbReference>
<evidence type="ECO:0000256" key="7">
    <source>
        <dbReference type="ARBA" id="ARBA00022842"/>
    </source>
</evidence>
<evidence type="ECO:0000313" key="10">
    <source>
        <dbReference type="EMBL" id="EJZ66442.1"/>
    </source>
</evidence>
<comment type="pathway">
    <text evidence="3">Cofactor biosynthesis; tetrahydrofolate biosynthesis; 7,8-dihydrofolate from 2-amino-4-hydroxy-6-hydroxymethyl-7,8-dihydropteridine diphosphate and 4-aminobenzoate: step 1/2.</text>
</comment>
<organism evidence="10 11">
    <name type="scientific">Barnesiella intestinihominis YIT 11860</name>
    <dbReference type="NCBI Taxonomy" id="742726"/>
    <lineage>
        <taxon>Bacteria</taxon>
        <taxon>Pseudomonadati</taxon>
        <taxon>Bacteroidota</taxon>
        <taxon>Bacteroidia</taxon>
        <taxon>Bacteroidales</taxon>
        <taxon>Barnesiellaceae</taxon>
        <taxon>Barnesiella</taxon>
    </lineage>
</organism>
<dbReference type="GO" id="GO:0046654">
    <property type="term" value="P:tetrahydrofolate biosynthetic process"/>
    <property type="evidence" value="ECO:0007669"/>
    <property type="project" value="TreeGrafter"/>
</dbReference>
<comment type="caution">
    <text evidence="10">The sequence shown here is derived from an EMBL/GenBank/DDBJ whole genome shotgun (WGS) entry which is preliminary data.</text>
</comment>
<protein>
    <recommendedName>
        <fullName evidence="4">dihydropteroate synthase</fullName>
        <ecNumber evidence="4">2.5.1.15</ecNumber>
    </recommendedName>
</protein>
<dbReference type="PANTHER" id="PTHR20941">
    <property type="entry name" value="FOLATE SYNTHESIS PROTEINS"/>
    <property type="match status" value="1"/>
</dbReference>
<keyword evidence="8" id="KW-0289">Folate biosynthesis</keyword>
<keyword evidence="11" id="KW-1185">Reference proteome</keyword>
<dbReference type="GO" id="GO:0046656">
    <property type="term" value="P:folic acid biosynthetic process"/>
    <property type="evidence" value="ECO:0007669"/>
    <property type="project" value="UniProtKB-KW"/>
</dbReference>
<evidence type="ECO:0000259" key="9">
    <source>
        <dbReference type="PROSITE" id="PS50972"/>
    </source>
</evidence>
<dbReference type="CDD" id="cd00739">
    <property type="entry name" value="DHPS"/>
    <property type="match status" value="1"/>
</dbReference>
<gene>
    <name evidence="10" type="ORF">HMPREF9448_00620</name>
</gene>
<dbReference type="AlphaFoldDB" id="K0X4U1"/>
<evidence type="ECO:0000256" key="6">
    <source>
        <dbReference type="ARBA" id="ARBA00022723"/>
    </source>
</evidence>
<keyword evidence="7" id="KW-0460">Magnesium</keyword>
<proteinExistence type="predicted"/>
<evidence type="ECO:0000313" key="11">
    <source>
        <dbReference type="Proteomes" id="UP000006044"/>
    </source>
</evidence>
<dbReference type="STRING" id="742726.HMPREF9448_00620"/>
<dbReference type="Gene3D" id="3.20.20.20">
    <property type="entry name" value="Dihydropteroate synthase-like"/>
    <property type="match status" value="1"/>
</dbReference>
<evidence type="ECO:0000256" key="8">
    <source>
        <dbReference type="ARBA" id="ARBA00022909"/>
    </source>
</evidence>
<dbReference type="GO" id="GO:0005829">
    <property type="term" value="C:cytosol"/>
    <property type="evidence" value="ECO:0007669"/>
    <property type="project" value="TreeGrafter"/>
</dbReference>
<dbReference type="InterPro" id="IPR000489">
    <property type="entry name" value="Pterin-binding_dom"/>
</dbReference>
<dbReference type="EC" id="2.5.1.15" evidence="4"/>
<dbReference type="HOGENOM" id="CLU_008023_0_2_10"/>
<dbReference type="NCBIfam" id="TIGR01496">
    <property type="entry name" value="DHPS"/>
    <property type="match status" value="1"/>
</dbReference>
<feature type="domain" description="Pterin-binding" evidence="9">
    <location>
        <begin position="42"/>
        <end position="295"/>
    </location>
</feature>
<comment type="cofactor">
    <cofactor evidence="2">
        <name>Mg(2+)</name>
        <dbReference type="ChEBI" id="CHEBI:18420"/>
    </cofactor>
</comment>
<keyword evidence="6" id="KW-0479">Metal-binding</keyword>
<dbReference type="GO" id="GO:0004156">
    <property type="term" value="F:dihydropteroate synthase activity"/>
    <property type="evidence" value="ECO:0007669"/>
    <property type="project" value="UniProtKB-EC"/>
</dbReference>
<dbReference type="InterPro" id="IPR045031">
    <property type="entry name" value="DHP_synth-like"/>
</dbReference>
<dbReference type="PANTHER" id="PTHR20941:SF1">
    <property type="entry name" value="FOLIC ACID SYNTHESIS PROTEIN FOL1"/>
    <property type="match status" value="1"/>
</dbReference>
<reference evidence="10 11" key="1">
    <citation type="submission" date="2012-08" db="EMBL/GenBank/DDBJ databases">
        <title>The Genome Sequence of Barnesiella intestinihominis YIT 11860.</title>
        <authorList>
            <consortium name="The Broad Institute Genome Sequencing Platform"/>
            <person name="Earl A."/>
            <person name="Ward D."/>
            <person name="Feldgarden M."/>
            <person name="Gevers D."/>
            <person name="Morotomi M."/>
            <person name="Walker B."/>
            <person name="Young S.K."/>
            <person name="Zeng Q."/>
            <person name="Gargeya S."/>
            <person name="Fitzgerald M."/>
            <person name="Haas B."/>
            <person name="Abouelleil A."/>
            <person name="Alvarado L."/>
            <person name="Arachchi H.M."/>
            <person name="Berlin A.M."/>
            <person name="Chapman S.B."/>
            <person name="Goldberg J."/>
            <person name="Griggs A."/>
            <person name="Gujja S."/>
            <person name="Hansen M."/>
            <person name="Howarth C."/>
            <person name="Imamovic A."/>
            <person name="Larimer J."/>
            <person name="McCowen C."/>
            <person name="Montmayeur A."/>
            <person name="Murphy C."/>
            <person name="Neiman D."/>
            <person name="Pearson M."/>
            <person name="Priest M."/>
            <person name="Roberts A."/>
            <person name="Saif S."/>
            <person name="Shea T."/>
            <person name="Sisk P."/>
            <person name="Sykes S."/>
            <person name="Wortman J."/>
            <person name="Nusbaum C."/>
            <person name="Birren B."/>
        </authorList>
    </citation>
    <scope>NUCLEOTIDE SEQUENCE [LARGE SCALE GENOMIC DNA]</scope>
    <source>
        <strain evidence="10 11">YIT 11860</strain>
    </source>
</reference>
<evidence type="ECO:0000256" key="3">
    <source>
        <dbReference type="ARBA" id="ARBA00004763"/>
    </source>
</evidence>
<dbReference type="EMBL" id="ADLE01000001">
    <property type="protein sequence ID" value="EJZ66442.1"/>
    <property type="molecule type" value="Genomic_DNA"/>
</dbReference>
<accession>K0X4U1</accession>
<dbReference type="PROSITE" id="PS00793">
    <property type="entry name" value="DHPS_2"/>
    <property type="match status" value="1"/>
</dbReference>
<evidence type="ECO:0000256" key="1">
    <source>
        <dbReference type="ARBA" id="ARBA00000012"/>
    </source>
</evidence>
<dbReference type="InterPro" id="IPR011005">
    <property type="entry name" value="Dihydropteroate_synth-like_sf"/>
</dbReference>
<dbReference type="PATRIC" id="fig|742726.3.peg.650"/>
<dbReference type="PROSITE" id="PS50972">
    <property type="entry name" value="PTERIN_BINDING"/>
    <property type="match status" value="1"/>
</dbReference>